<comment type="caution">
    <text evidence="1">The sequence shown here is derived from an EMBL/GenBank/DDBJ whole genome shotgun (WGS) entry which is preliminary data.</text>
</comment>
<gene>
    <name evidence="1" type="ORF">BZL30_3642</name>
</gene>
<proteinExistence type="predicted"/>
<keyword evidence="1" id="KW-0808">Transferase</keyword>
<reference evidence="1 2" key="1">
    <citation type="submission" date="2017-02" db="EMBL/GenBank/DDBJ databases">
        <title>Complete genome sequences of Mycobacterium kansasii strains isolated from rhesus macaques.</title>
        <authorList>
            <person name="Panda A."/>
            <person name="Nagaraj S."/>
            <person name="Zhao X."/>
            <person name="Tettelin H."/>
            <person name="Detolla L.J."/>
        </authorList>
    </citation>
    <scope>NUCLEOTIDE SEQUENCE [LARGE SCALE GENOMIC DNA]</scope>
    <source>
        <strain evidence="1 2">11-3813</strain>
    </source>
</reference>
<dbReference type="Proteomes" id="UP000189229">
    <property type="component" value="Unassembled WGS sequence"/>
</dbReference>
<evidence type="ECO:0000313" key="1">
    <source>
        <dbReference type="EMBL" id="OOK75486.1"/>
    </source>
</evidence>
<organism evidence="1 2">
    <name type="scientific">Mycobacterium kansasii</name>
    <dbReference type="NCBI Taxonomy" id="1768"/>
    <lineage>
        <taxon>Bacteria</taxon>
        <taxon>Bacillati</taxon>
        <taxon>Actinomycetota</taxon>
        <taxon>Actinomycetes</taxon>
        <taxon>Mycobacteriales</taxon>
        <taxon>Mycobacteriaceae</taxon>
        <taxon>Mycobacterium</taxon>
    </lineage>
</organism>
<dbReference type="EMBL" id="MVBM01000003">
    <property type="protein sequence ID" value="OOK75486.1"/>
    <property type="molecule type" value="Genomic_DNA"/>
</dbReference>
<keyword evidence="1" id="KW-0012">Acyltransferase</keyword>
<dbReference type="GO" id="GO:0016746">
    <property type="term" value="F:acyltransferase activity"/>
    <property type="evidence" value="ECO:0007669"/>
    <property type="project" value="UniProtKB-KW"/>
</dbReference>
<dbReference type="AlphaFoldDB" id="A0A1V3X9P9"/>
<name>A0A1V3X9P9_MYCKA</name>
<protein>
    <submittedName>
        <fullName evidence="1">Phospholipid/glycerol acyltransferase domain protein</fullName>
    </submittedName>
</protein>
<sequence length="60" mass="6744">MNGKEIDDSEMAKWDPAFTKALIGTVTPLIKRWFRAEVRGLESFPRPVAFCWCPTTPAGC</sequence>
<evidence type="ECO:0000313" key="2">
    <source>
        <dbReference type="Proteomes" id="UP000189229"/>
    </source>
</evidence>
<accession>A0A1V3X9P9</accession>